<dbReference type="Proteomes" id="UP000735302">
    <property type="component" value="Unassembled WGS sequence"/>
</dbReference>
<proteinExistence type="predicted"/>
<accession>A0AAV3ZYE2</accession>
<sequence>MVLCGCSSVSTFVAAQAAKVVNISRAQQFTELLNTMIDTTDTSSITGYPESPLAYDDIWTIAFAFHTAAAT</sequence>
<comment type="caution">
    <text evidence="1">The sequence shown here is derived from an EMBL/GenBank/DDBJ whole genome shotgun (WGS) entry which is preliminary data.</text>
</comment>
<gene>
    <name evidence="1" type="ORF">PoB_002740000</name>
</gene>
<name>A0AAV3ZYE2_9GAST</name>
<dbReference type="EMBL" id="BLXT01003167">
    <property type="protein sequence ID" value="GFO00895.1"/>
    <property type="molecule type" value="Genomic_DNA"/>
</dbReference>
<organism evidence="1 2">
    <name type="scientific">Plakobranchus ocellatus</name>
    <dbReference type="NCBI Taxonomy" id="259542"/>
    <lineage>
        <taxon>Eukaryota</taxon>
        <taxon>Metazoa</taxon>
        <taxon>Spiralia</taxon>
        <taxon>Lophotrochozoa</taxon>
        <taxon>Mollusca</taxon>
        <taxon>Gastropoda</taxon>
        <taxon>Heterobranchia</taxon>
        <taxon>Euthyneura</taxon>
        <taxon>Panpulmonata</taxon>
        <taxon>Sacoglossa</taxon>
        <taxon>Placobranchoidea</taxon>
        <taxon>Plakobranchidae</taxon>
        <taxon>Plakobranchus</taxon>
    </lineage>
</organism>
<keyword evidence="1" id="KW-0675">Receptor</keyword>
<protein>
    <submittedName>
        <fullName evidence="1">GABA-b receptor</fullName>
    </submittedName>
</protein>
<evidence type="ECO:0000313" key="2">
    <source>
        <dbReference type="Proteomes" id="UP000735302"/>
    </source>
</evidence>
<keyword evidence="2" id="KW-1185">Reference proteome</keyword>
<dbReference type="AlphaFoldDB" id="A0AAV3ZYE2"/>
<reference evidence="1 2" key="1">
    <citation type="journal article" date="2021" name="Elife">
        <title>Chloroplast acquisition without the gene transfer in kleptoplastic sea slugs, Plakobranchus ocellatus.</title>
        <authorList>
            <person name="Maeda T."/>
            <person name="Takahashi S."/>
            <person name="Yoshida T."/>
            <person name="Shimamura S."/>
            <person name="Takaki Y."/>
            <person name="Nagai Y."/>
            <person name="Toyoda A."/>
            <person name="Suzuki Y."/>
            <person name="Arimoto A."/>
            <person name="Ishii H."/>
            <person name="Satoh N."/>
            <person name="Nishiyama T."/>
            <person name="Hasebe M."/>
            <person name="Maruyama T."/>
            <person name="Minagawa J."/>
            <person name="Obokata J."/>
            <person name="Shigenobu S."/>
        </authorList>
    </citation>
    <scope>NUCLEOTIDE SEQUENCE [LARGE SCALE GENOMIC DNA]</scope>
</reference>
<evidence type="ECO:0000313" key="1">
    <source>
        <dbReference type="EMBL" id="GFO00895.1"/>
    </source>
</evidence>